<evidence type="ECO:0000313" key="3">
    <source>
        <dbReference type="Proteomes" id="UP001056819"/>
    </source>
</evidence>
<feature type="domain" description="TniQ" evidence="1">
    <location>
        <begin position="4"/>
        <end position="143"/>
    </location>
</feature>
<proteinExistence type="predicted"/>
<dbReference type="EMBL" id="CP097501">
    <property type="protein sequence ID" value="URD66866.1"/>
    <property type="molecule type" value="Genomic_DNA"/>
</dbReference>
<protein>
    <submittedName>
        <fullName evidence="2">TniQ family protein</fullName>
    </submittedName>
</protein>
<gene>
    <name evidence="2" type="ORF">LNQ82_06490</name>
</gene>
<dbReference type="Proteomes" id="UP001056819">
    <property type="component" value="Chromosome"/>
</dbReference>
<dbReference type="AlphaFoldDB" id="A0AAE9HUS7"/>
<name>A0AAE9HUS7_9NEIS</name>
<dbReference type="Pfam" id="PF06527">
    <property type="entry name" value="TniQ"/>
    <property type="match status" value="1"/>
</dbReference>
<reference evidence="2" key="1">
    <citation type="submission" date="2022-05" db="EMBL/GenBank/DDBJ databases">
        <title>Alysiella filiformis genome sequencing.</title>
        <authorList>
            <person name="Viehboeck T."/>
        </authorList>
    </citation>
    <scope>NUCLEOTIDE SEQUENCE</scope>
    <source>
        <strain evidence="2">DSM 2580</strain>
    </source>
</reference>
<evidence type="ECO:0000259" key="1">
    <source>
        <dbReference type="Pfam" id="PF06527"/>
    </source>
</evidence>
<dbReference type="InterPro" id="IPR009492">
    <property type="entry name" value="TniQ"/>
</dbReference>
<accession>A0AAE9HUS7</accession>
<evidence type="ECO:0000313" key="2">
    <source>
        <dbReference type="EMBL" id="URD66866.1"/>
    </source>
</evidence>
<dbReference type="RefSeq" id="WP_084481934.1">
    <property type="nucleotide sequence ID" value="NZ_CP097501.1"/>
</dbReference>
<organism evidence="2 3">
    <name type="scientific">Conchiformibius steedae DSM 2580</name>
    <dbReference type="NCBI Taxonomy" id="1121352"/>
    <lineage>
        <taxon>Bacteria</taxon>
        <taxon>Pseudomonadati</taxon>
        <taxon>Pseudomonadota</taxon>
        <taxon>Betaproteobacteria</taxon>
        <taxon>Neisseriales</taxon>
        <taxon>Neisseriaceae</taxon>
        <taxon>Conchiformibius</taxon>
    </lineage>
</organism>
<sequence>MILPVHPKPYSNELFSSWLIRLAHANGLKVQTFCHLLFPHYEIWNRDIDRHAPDWLIDLLAEKTGCSVADIHNTTLDSFKGKLFDINKLSGQLFWINSLKANHRKRASYAITFCPQCLAEDKESYFRQSWRVALQTFCPNHQLLQYDCCPQCQTYIAFHRQELGRPQQFQFTELKYCWYCQFDLSQSLCIPVVFNHYAIQTQWQNWLFKLSDKHSIWRVEEYNKLKVLHHLLVVSTSQRLAPNLYEYLCQRVQQTPINLDRSQRTIWESRRLSEKHSTIYACMWLLQNYPHNLIRAWQDKALRYNHLLKDFRNCPDDFRQMVSQMNRNVHKDLYNQNRDF</sequence>